<accession>A0ACB8Y990</accession>
<evidence type="ECO:0000313" key="1">
    <source>
        <dbReference type="EMBL" id="KAI3681264.1"/>
    </source>
</evidence>
<reference evidence="2" key="1">
    <citation type="journal article" date="2022" name="Mol. Ecol. Resour.">
        <title>The genomes of chicory, endive, great burdock and yacon provide insights into Asteraceae palaeo-polyploidization history and plant inulin production.</title>
        <authorList>
            <person name="Fan W."/>
            <person name="Wang S."/>
            <person name="Wang H."/>
            <person name="Wang A."/>
            <person name="Jiang F."/>
            <person name="Liu H."/>
            <person name="Zhao H."/>
            <person name="Xu D."/>
            <person name="Zhang Y."/>
        </authorList>
    </citation>
    <scope>NUCLEOTIDE SEQUENCE [LARGE SCALE GENOMIC DNA]</scope>
    <source>
        <strain evidence="2">cv. Niubang</strain>
    </source>
</reference>
<protein>
    <submittedName>
        <fullName evidence="1">Uncharacterized protein</fullName>
    </submittedName>
</protein>
<gene>
    <name evidence="1" type="ORF">L6452_36054</name>
</gene>
<dbReference type="Proteomes" id="UP001055879">
    <property type="component" value="Linkage Group LG13"/>
</dbReference>
<sequence>MGKNKKMKHDAGGGSHHSPATVFVANLPYTFSNFQLEETFSDVGPIRRCFMVTQKGSTEHRGFGFVQFAVTEDANRAIELKNGSCVGGRTIGVKQATHRAPLEQRRSKGNEVVPSNDTIKAKDDEDDKTFSTNDIIKTKDGKDDSVFHSDDITMTKDEKDDSSTPIAKHKLAPDSQEKGKVKPKKAVIPLKTECVEGISPIKQLPPDSQEKGKIVKLKKAVTPLKAERVEGISSVKQRVARTVVIGGILNDDIAEDVHRHARECGSVSSITYPLPKEEIAHHGLLQDGCRLGASSIVYTSVKSARACVAKLHQKTLSGDTVWARQLGGEGSNVQKWKLIIRNLPFKANVSEIREMFTAAGFVWDVFIPKKPDSGLSKGFAFVKFTCKQDAENAIQKFNGKSFGKRPIAVDWAVPKKIYTAGSQVTMKDGQKESDEENSSSDLEDDLVELDKNTQHSHGAAVVPDGSDSIEEVNFDEEADVAKKVLNNFLSSLNGPTASVNDDVILPQRKQDDETINVHNKISDGPTTVPHESKPESLTKTENTNFKSAESEEDLQRTLFICNLPFDVTIEEVKQRFSGFGEVQSFVPVLHPITKRPRGTGFLKFITMDAADAAFSAATAVTDLGIILKGRQLKVLKALNKKAAHDKEVEKTKKEEHDHRNLYLAKEGVIVEGTPAAQGVSDSDMSKRRSLEQKKETKLQSPNFHVSRTRLIMYNVPKSMNDKQLKRLCIDAVTSRATKQKPTIRQIKLLKDSNKGKEISKNHSRGVAFIEFTEHEHALVALRVLNNNPETFTSEHRPIVEFALDNIQTLRQRNDKIEAQQQGFSNDAGGTGKNANFHKPVDQSNDESRKRKTHGPMPESRNNKTVETEGAASEGSKPAKKHKVLPLKKLTDSKDHLAVQQEEKRPKGRSAAMERTTSGTAKPTEIIKKRSRDQKELQNVDTGSMKRRKNRQNKDPLGQDTVDKLDILIEQYRSKFSGNRTDRTDGQKQGPRRLGRWFQS</sequence>
<name>A0ACB8Y990_ARCLA</name>
<evidence type="ECO:0000313" key="2">
    <source>
        <dbReference type="Proteomes" id="UP001055879"/>
    </source>
</evidence>
<organism evidence="1 2">
    <name type="scientific">Arctium lappa</name>
    <name type="common">Greater burdock</name>
    <name type="synonym">Lappa major</name>
    <dbReference type="NCBI Taxonomy" id="4217"/>
    <lineage>
        <taxon>Eukaryota</taxon>
        <taxon>Viridiplantae</taxon>
        <taxon>Streptophyta</taxon>
        <taxon>Embryophyta</taxon>
        <taxon>Tracheophyta</taxon>
        <taxon>Spermatophyta</taxon>
        <taxon>Magnoliopsida</taxon>
        <taxon>eudicotyledons</taxon>
        <taxon>Gunneridae</taxon>
        <taxon>Pentapetalae</taxon>
        <taxon>asterids</taxon>
        <taxon>campanulids</taxon>
        <taxon>Asterales</taxon>
        <taxon>Asteraceae</taxon>
        <taxon>Carduoideae</taxon>
        <taxon>Cardueae</taxon>
        <taxon>Arctiinae</taxon>
        <taxon>Arctium</taxon>
    </lineage>
</organism>
<keyword evidence="2" id="KW-1185">Reference proteome</keyword>
<comment type="caution">
    <text evidence="1">The sequence shown here is derived from an EMBL/GenBank/DDBJ whole genome shotgun (WGS) entry which is preliminary data.</text>
</comment>
<dbReference type="EMBL" id="CM042059">
    <property type="protein sequence ID" value="KAI3681264.1"/>
    <property type="molecule type" value="Genomic_DNA"/>
</dbReference>
<reference evidence="1 2" key="2">
    <citation type="journal article" date="2022" name="Mol. Ecol. Resour.">
        <title>The genomes of chicory, endive, great burdock and yacon provide insights into Asteraceae paleo-polyploidization history and plant inulin production.</title>
        <authorList>
            <person name="Fan W."/>
            <person name="Wang S."/>
            <person name="Wang H."/>
            <person name="Wang A."/>
            <person name="Jiang F."/>
            <person name="Liu H."/>
            <person name="Zhao H."/>
            <person name="Xu D."/>
            <person name="Zhang Y."/>
        </authorList>
    </citation>
    <scope>NUCLEOTIDE SEQUENCE [LARGE SCALE GENOMIC DNA]</scope>
    <source>
        <strain evidence="2">cv. Niubang</strain>
    </source>
</reference>
<proteinExistence type="predicted"/>